<gene>
    <name evidence="2" type="ORF">TTHERM_01040850</name>
</gene>
<reference evidence="3" key="1">
    <citation type="journal article" date="2006" name="PLoS Biol.">
        <title>Macronuclear genome sequence of the ciliate Tetrahymena thermophila, a model eukaryote.</title>
        <authorList>
            <person name="Eisen J.A."/>
            <person name="Coyne R.S."/>
            <person name="Wu M."/>
            <person name="Wu D."/>
            <person name="Thiagarajan M."/>
            <person name="Wortman J.R."/>
            <person name="Badger J.H."/>
            <person name="Ren Q."/>
            <person name="Amedeo P."/>
            <person name="Jones K.M."/>
            <person name="Tallon L.J."/>
            <person name="Delcher A.L."/>
            <person name="Salzberg S.L."/>
            <person name="Silva J.C."/>
            <person name="Haas B.J."/>
            <person name="Majoros W.H."/>
            <person name="Farzad M."/>
            <person name="Carlton J.M."/>
            <person name="Smith R.K. Jr."/>
            <person name="Garg J."/>
            <person name="Pearlman R.E."/>
            <person name="Karrer K.M."/>
            <person name="Sun L."/>
            <person name="Manning G."/>
            <person name="Elde N.C."/>
            <person name="Turkewitz A.P."/>
            <person name="Asai D.J."/>
            <person name="Wilkes D.E."/>
            <person name="Wang Y."/>
            <person name="Cai H."/>
            <person name="Collins K."/>
            <person name="Stewart B.A."/>
            <person name="Lee S.R."/>
            <person name="Wilamowska K."/>
            <person name="Weinberg Z."/>
            <person name="Ruzzo W.L."/>
            <person name="Wloga D."/>
            <person name="Gaertig J."/>
            <person name="Frankel J."/>
            <person name="Tsao C.-C."/>
            <person name="Gorovsky M.A."/>
            <person name="Keeling P.J."/>
            <person name="Waller R.F."/>
            <person name="Patron N.J."/>
            <person name="Cherry J.M."/>
            <person name="Stover N.A."/>
            <person name="Krieger C.J."/>
            <person name="del Toro C."/>
            <person name="Ryder H.F."/>
            <person name="Williamson S.C."/>
            <person name="Barbeau R.A."/>
            <person name="Hamilton E.P."/>
            <person name="Orias E."/>
        </authorList>
    </citation>
    <scope>NUCLEOTIDE SEQUENCE [LARGE SCALE GENOMIC DNA]</scope>
    <source>
        <strain evidence="3">SB210</strain>
    </source>
</reference>
<dbReference type="AlphaFoldDB" id="Q24DA1"/>
<dbReference type="GO" id="GO:0016301">
    <property type="term" value="F:kinase activity"/>
    <property type="evidence" value="ECO:0007669"/>
    <property type="project" value="UniProtKB-KW"/>
</dbReference>
<evidence type="ECO:0000256" key="1">
    <source>
        <dbReference type="SAM" id="Coils"/>
    </source>
</evidence>
<sequence length="464" mass="54747">MKTNKFLIIQKSLLLHAETLFQKIKSLVNYYNEIAKMDSLKNILLDQNCQQKDQQDQILSIINSNKENQEKQKEQIEQLLSEMDHLNLIDFTILNKFKESILSQVSLIDNQYLLNLENYSNLNAKQIEKLKQLNSNEKNEIQLDQNGNLDIILKLIQNKQNHCNQDYLKSVQFELLKIQDLINVLKIRKNVFQQGKKQTELDFEKLTQDQIDSIQILKNKYIDFNRQFLESQINDESLFRNQEPSSNFILKQILSKSFLTQINKEIIINLINKFPIFEITKIAKFKPCKFQAEINGYNSYGKQIEEQNGQQTFKAIRDGYFTFYMKIKQDCFYRIIIKFYSFLSHQFIIGLVSNSQKDQEIYNNKSIIKFSTSKNNDNQLNKIIKGKSLSDQQNFEECQLIEIMLCVNEKIFQICDSPHRRNINQISDNSLGLIKLSQEYSLGFELYYKNDTITIISCEELSQI</sequence>
<protein>
    <submittedName>
        <fullName evidence="2">Kinase domain protein, putative</fullName>
    </submittedName>
</protein>
<feature type="coiled-coil region" evidence="1">
    <location>
        <begin position="59"/>
        <end position="89"/>
    </location>
</feature>
<evidence type="ECO:0000313" key="3">
    <source>
        <dbReference type="Proteomes" id="UP000009168"/>
    </source>
</evidence>
<keyword evidence="2" id="KW-0808">Transferase</keyword>
<name>Q24DA1_TETTS</name>
<accession>Q24DA1</accession>
<dbReference type="HOGENOM" id="CLU_036866_0_0_1"/>
<dbReference type="EMBL" id="GG662331">
    <property type="protein sequence ID" value="EAS05744.2"/>
    <property type="molecule type" value="Genomic_DNA"/>
</dbReference>
<evidence type="ECO:0000313" key="2">
    <source>
        <dbReference type="EMBL" id="EAS05744.2"/>
    </source>
</evidence>
<dbReference type="KEGG" id="tet:TTHERM_01040850"/>
<keyword evidence="3" id="KW-1185">Reference proteome</keyword>
<dbReference type="GeneID" id="7837620"/>
<organism evidence="2 3">
    <name type="scientific">Tetrahymena thermophila (strain SB210)</name>
    <dbReference type="NCBI Taxonomy" id="312017"/>
    <lineage>
        <taxon>Eukaryota</taxon>
        <taxon>Sar</taxon>
        <taxon>Alveolata</taxon>
        <taxon>Ciliophora</taxon>
        <taxon>Intramacronucleata</taxon>
        <taxon>Oligohymenophorea</taxon>
        <taxon>Hymenostomatida</taxon>
        <taxon>Tetrahymenina</taxon>
        <taxon>Tetrahymenidae</taxon>
        <taxon>Tetrahymena</taxon>
    </lineage>
</organism>
<proteinExistence type="predicted"/>
<dbReference type="RefSeq" id="XP_001025989.2">
    <property type="nucleotide sequence ID" value="XM_001025989.2"/>
</dbReference>
<keyword evidence="2" id="KW-0418">Kinase</keyword>
<dbReference type="InParanoid" id="Q24DA1"/>
<dbReference type="Proteomes" id="UP000009168">
    <property type="component" value="Unassembled WGS sequence"/>
</dbReference>
<keyword evidence="1" id="KW-0175">Coiled coil</keyword>